<evidence type="ECO:0000313" key="2">
    <source>
        <dbReference type="EMBL" id="KAF0898185.1"/>
    </source>
</evidence>
<proteinExistence type="predicted"/>
<comment type="caution">
    <text evidence="2">The sequence shown here is derived from an EMBL/GenBank/DDBJ whole genome shotgun (WGS) entry which is preliminary data.</text>
</comment>
<reference evidence="2 3" key="1">
    <citation type="submission" date="2019-11" db="EMBL/GenBank/DDBJ databases">
        <title>Whole genome sequence of Oryza granulata.</title>
        <authorList>
            <person name="Li W."/>
        </authorList>
    </citation>
    <scope>NUCLEOTIDE SEQUENCE [LARGE SCALE GENOMIC DNA]</scope>
    <source>
        <strain evidence="3">cv. Menghai</strain>
        <tissue evidence="2">Leaf</tissue>
    </source>
</reference>
<gene>
    <name evidence="2" type="ORF">E2562_001829</name>
</gene>
<name>A0A6G1CC16_9ORYZ</name>
<dbReference type="AlphaFoldDB" id="A0A6G1CC16"/>
<evidence type="ECO:0000256" key="1">
    <source>
        <dbReference type="SAM" id="MobiDB-lite"/>
    </source>
</evidence>
<dbReference type="EMBL" id="SPHZ02000009">
    <property type="protein sequence ID" value="KAF0898185.1"/>
    <property type="molecule type" value="Genomic_DNA"/>
</dbReference>
<feature type="region of interest" description="Disordered" evidence="1">
    <location>
        <begin position="1"/>
        <end position="30"/>
    </location>
</feature>
<keyword evidence="3" id="KW-1185">Reference proteome</keyword>
<organism evidence="2 3">
    <name type="scientific">Oryza meyeriana var. granulata</name>
    <dbReference type="NCBI Taxonomy" id="110450"/>
    <lineage>
        <taxon>Eukaryota</taxon>
        <taxon>Viridiplantae</taxon>
        <taxon>Streptophyta</taxon>
        <taxon>Embryophyta</taxon>
        <taxon>Tracheophyta</taxon>
        <taxon>Spermatophyta</taxon>
        <taxon>Magnoliopsida</taxon>
        <taxon>Liliopsida</taxon>
        <taxon>Poales</taxon>
        <taxon>Poaceae</taxon>
        <taxon>BOP clade</taxon>
        <taxon>Oryzoideae</taxon>
        <taxon>Oryzeae</taxon>
        <taxon>Oryzinae</taxon>
        <taxon>Oryza</taxon>
        <taxon>Oryza meyeriana</taxon>
    </lineage>
</organism>
<sequence length="84" mass="9021">MDKKPTKNLTVPPPTTGSAVKNGGGGKLPGLSRKLVQKGISKPKKKALTKVKKGGNTRTLTMVLHSERELLTQSKEQEDEITAL</sequence>
<accession>A0A6G1CC16</accession>
<dbReference type="PANTHER" id="PTHR35493:SF1">
    <property type="entry name" value="STRUCTURAL MAINTENANCE OF CHROMOSOMES PROTEIN"/>
    <property type="match status" value="1"/>
</dbReference>
<dbReference type="Proteomes" id="UP000479710">
    <property type="component" value="Unassembled WGS sequence"/>
</dbReference>
<dbReference type="PANTHER" id="PTHR35493">
    <property type="entry name" value="STRUCTURAL MAINTENANCE OF CHROMOSOMES PROTEIN"/>
    <property type="match status" value="1"/>
</dbReference>
<protein>
    <submittedName>
        <fullName evidence="2">Uncharacterized protein</fullName>
    </submittedName>
</protein>
<dbReference type="OrthoDB" id="760436at2759"/>
<evidence type="ECO:0000313" key="3">
    <source>
        <dbReference type="Proteomes" id="UP000479710"/>
    </source>
</evidence>